<dbReference type="GO" id="GO:0051539">
    <property type="term" value="F:4 iron, 4 sulfur cluster binding"/>
    <property type="evidence" value="ECO:0007669"/>
    <property type="project" value="UniProtKB-KW"/>
</dbReference>
<keyword evidence="5" id="KW-0411">Iron-sulfur</keyword>
<dbReference type="SUPFAM" id="SSF102114">
    <property type="entry name" value="Radical SAM enzymes"/>
    <property type="match status" value="1"/>
</dbReference>
<dbReference type="PANTHER" id="PTHR43409:SF13">
    <property type="entry name" value="ANAEROBIC MAGNESIUM-PROTOPORPHYRIN IX MONOMETHYL ESTER CYCLASE"/>
    <property type="match status" value="1"/>
</dbReference>
<evidence type="ECO:0000256" key="4">
    <source>
        <dbReference type="ARBA" id="ARBA00023004"/>
    </source>
</evidence>
<evidence type="ECO:0000259" key="6">
    <source>
        <dbReference type="PROSITE" id="PS51332"/>
    </source>
</evidence>
<reference evidence="8 9" key="1">
    <citation type="submission" date="2016-10" db="EMBL/GenBank/DDBJ databases">
        <authorList>
            <person name="de Groot N.N."/>
        </authorList>
    </citation>
    <scope>NUCLEOTIDE SEQUENCE [LARGE SCALE GENOMIC DNA]</scope>
    <source>
        <strain evidence="8 9">DSM 28010</strain>
    </source>
</reference>
<dbReference type="SFLD" id="SFLDF00302">
    <property type="entry name" value="anaerobic_magnesium-protoporph"/>
    <property type="match status" value="1"/>
</dbReference>
<dbReference type="Gene3D" id="3.80.30.20">
    <property type="entry name" value="tm_1862 like domain"/>
    <property type="match status" value="1"/>
</dbReference>
<dbReference type="Pfam" id="PF04055">
    <property type="entry name" value="Radical_SAM"/>
    <property type="match status" value="1"/>
</dbReference>
<dbReference type="InterPro" id="IPR006638">
    <property type="entry name" value="Elp3/MiaA/NifB-like_rSAM"/>
</dbReference>
<dbReference type="Proteomes" id="UP000199340">
    <property type="component" value="Unassembled WGS sequence"/>
</dbReference>
<dbReference type="PROSITE" id="PS51332">
    <property type="entry name" value="B12_BINDING"/>
    <property type="match status" value="1"/>
</dbReference>
<dbReference type="CDD" id="cd01335">
    <property type="entry name" value="Radical_SAM"/>
    <property type="match status" value="1"/>
</dbReference>
<dbReference type="Pfam" id="PF02310">
    <property type="entry name" value="B12-binding"/>
    <property type="match status" value="1"/>
</dbReference>
<comment type="cofactor">
    <cofactor evidence="1">
        <name>[4Fe-4S] cluster</name>
        <dbReference type="ChEBI" id="CHEBI:49883"/>
    </cofactor>
</comment>
<evidence type="ECO:0000256" key="1">
    <source>
        <dbReference type="ARBA" id="ARBA00001966"/>
    </source>
</evidence>
<dbReference type="GO" id="GO:0031419">
    <property type="term" value="F:cobalamin binding"/>
    <property type="evidence" value="ECO:0007669"/>
    <property type="project" value="InterPro"/>
</dbReference>
<name>A0A1G8L4D4_9RHOB</name>
<dbReference type="PANTHER" id="PTHR43409">
    <property type="entry name" value="ANAEROBIC MAGNESIUM-PROTOPORPHYRIN IX MONOMETHYL ESTER CYCLASE-RELATED"/>
    <property type="match status" value="1"/>
</dbReference>
<keyword evidence="3" id="KW-0479">Metal-binding</keyword>
<dbReference type="EMBL" id="FNEB01000003">
    <property type="protein sequence ID" value="SDI50417.1"/>
    <property type="molecule type" value="Genomic_DNA"/>
</dbReference>
<gene>
    <name evidence="8" type="ORF">SAMN05421850_103166</name>
</gene>
<dbReference type="GO" id="GO:0046872">
    <property type="term" value="F:metal ion binding"/>
    <property type="evidence" value="ECO:0007669"/>
    <property type="project" value="UniProtKB-KW"/>
</dbReference>
<dbReference type="AlphaFoldDB" id="A0A1G8L4D4"/>
<dbReference type="InterPro" id="IPR058240">
    <property type="entry name" value="rSAM_sf"/>
</dbReference>
<dbReference type="InterPro" id="IPR006158">
    <property type="entry name" value="Cobalamin-bd"/>
</dbReference>
<feature type="domain" description="B12-binding" evidence="6">
    <location>
        <begin position="9"/>
        <end position="143"/>
    </location>
</feature>
<dbReference type="SFLD" id="SFLDG01123">
    <property type="entry name" value="methyltransferase_(Class_B)"/>
    <property type="match status" value="1"/>
</dbReference>
<protein>
    <submittedName>
        <fullName evidence="8">Anaerobic magnesium-protoporphyrin IX monomethyl ester cyclase</fullName>
    </submittedName>
</protein>
<dbReference type="InterPro" id="IPR034466">
    <property type="entry name" value="Methyltransferase_Class_B"/>
</dbReference>
<dbReference type="SMART" id="SM00729">
    <property type="entry name" value="Elp3"/>
    <property type="match status" value="1"/>
</dbReference>
<dbReference type="OrthoDB" id="9801424at2"/>
<dbReference type="NCBIfam" id="TIGR02026">
    <property type="entry name" value="BchE"/>
    <property type="match status" value="1"/>
</dbReference>
<sequence length="553" mass="63397">MRIVLVHPNYHSGGAEIAGNWPPAWVAYLAGHLRDAGYTDVTFLDAMTNHMEDGELAAKLAELQPDVVGVTAITPSIYKAEEVLKIAQSVVPDAVRVLGGVHATFMYKQVLSEAPWADVIVRGEGEEVFTNLVKAIDDGRWPDDRKRIHGLAYRDGERIVATQAASTVKDLDAINPDWSLLEWDKYIYIPLNKKVAIPNMARGCPFTCSFCSQWKFWRDYRVRDPIKVVDEIEDLVENHDVGFFILADEEPTINRKKFIQFCEELIRRDLPRRVQWGINTRVTDIYRDRELLKFYRKAGLVHVSLGTEAAAQLKLDMFNKETKVEENKEAIRLLREADIFTEAQFIVGLDNETPETLEETFQMAWDWQPDLANWSMYTPWPFTPLFQDLKDQVEVFDFSKYNFVTPIMKPAAMTRGELLDGVMKNYRRFYMRKALFHYPWRGTGYRRRYLLGCLKAFLKAGVGRTFYDLGKAGYWGPQTKGKVDFHFDETRTIAEAQMEDWEAAADRAARAAERREAVRAQGKERAAERNALKMPEDAAKVMACGGSTEQMDA</sequence>
<proteinExistence type="predicted"/>
<organism evidence="8 9">
    <name type="scientific">Lutimaribacter saemankumensis</name>
    <dbReference type="NCBI Taxonomy" id="490829"/>
    <lineage>
        <taxon>Bacteria</taxon>
        <taxon>Pseudomonadati</taxon>
        <taxon>Pseudomonadota</taxon>
        <taxon>Alphaproteobacteria</taxon>
        <taxon>Rhodobacterales</taxon>
        <taxon>Roseobacteraceae</taxon>
        <taxon>Lutimaribacter</taxon>
    </lineage>
</organism>
<dbReference type="InterPro" id="IPR007197">
    <property type="entry name" value="rSAM"/>
</dbReference>
<keyword evidence="4" id="KW-0408">Iron</keyword>
<dbReference type="SFLD" id="SFLDG01082">
    <property type="entry name" value="B12-binding_domain_containing"/>
    <property type="match status" value="1"/>
</dbReference>
<dbReference type="PROSITE" id="PS51918">
    <property type="entry name" value="RADICAL_SAM"/>
    <property type="match status" value="1"/>
</dbReference>
<evidence type="ECO:0000256" key="2">
    <source>
        <dbReference type="ARBA" id="ARBA00022691"/>
    </source>
</evidence>
<dbReference type="Gene3D" id="3.40.50.280">
    <property type="entry name" value="Cobalamin-binding domain"/>
    <property type="match status" value="1"/>
</dbReference>
<dbReference type="SFLD" id="SFLDS00029">
    <property type="entry name" value="Radical_SAM"/>
    <property type="match status" value="1"/>
</dbReference>
<dbReference type="STRING" id="490829.SAMN05421850_103166"/>
<keyword evidence="2" id="KW-0949">S-adenosyl-L-methionine</keyword>
<dbReference type="InterPro" id="IPR023404">
    <property type="entry name" value="rSAM_horseshoe"/>
</dbReference>
<evidence type="ECO:0000313" key="9">
    <source>
        <dbReference type="Proteomes" id="UP000199340"/>
    </source>
</evidence>
<evidence type="ECO:0000313" key="8">
    <source>
        <dbReference type="EMBL" id="SDI50417.1"/>
    </source>
</evidence>
<dbReference type="GO" id="GO:0003824">
    <property type="term" value="F:catalytic activity"/>
    <property type="evidence" value="ECO:0007669"/>
    <property type="project" value="InterPro"/>
</dbReference>
<dbReference type="GO" id="GO:0005829">
    <property type="term" value="C:cytosol"/>
    <property type="evidence" value="ECO:0007669"/>
    <property type="project" value="TreeGrafter"/>
</dbReference>
<dbReference type="CDD" id="cd02068">
    <property type="entry name" value="radical_SAM_B12_BD"/>
    <property type="match status" value="1"/>
</dbReference>
<feature type="domain" description="Radical SAM core" evidence="7">
    <location>
        <begin position="190"/>
        <end position="417"/>
    </location>
</feature>
<evidence type="ECO:0000256" key="5">
    <source>
        <dbReference type="ARBA" id="ARBA00023014"/>
    </source>
</evidence>
<evidence type="ECO:0000256" key="3">
    <source>
        <dbReference type="ARBA" id="ARBA00022723"/>
    </source>
</evidence>
<keyword evidence="9" id="KW-1185">Reference proteome</keyword>
<evidence type="ECO:0000259" key="7">
    <source>
        <dbReference type="PROSITE" id="PS51918"/>
    </source>
</evidence>
<accession>A0A1G8L4D4</accession>
<dbReference type="InterPro" id="IPR051198">
    <property type="entry name" value="BchE-like"/>
</dbReference>
<dbReference type="RefSeq" id="WP_090028121.1">
    <property type="nucleotide sequence ID" value="NZ_FNEB01000003.1"/>
</dbReference>